<dbReference type="EMBL" id="CP006939">
    <property type="protein sequence ID" value="AHC14914.1"/>
    <property type="molecule type" value="Genomic_DNA"/>
</dbReference>
<gene>
    <name evidence="1" type="ORF">L21SP2_1519</name>
</gene>
<dbReference type="HOGENOM" id="CLU_3276416_0_0_12"/>
<evidence type="ECO:0000313" key="1">
    <source>
        <dbReference type="EMBL" id="AHC14914.1"/>
    </source>
</evidence>
<dbReference type="KEGG" id="slr:L21SP2_1519"/>
<dbReference type="STRING" id="1307761.L21SP2_1519"/>
<proteinExistence type="predicted"/>
<organism evidence="1 2">
    <name type="scientific">Salinispira pacifica</name>
    <dbReference type="NCBI Taxonomy" id="1307761"/>
    <lineage>
        <taxon>Bacteria</taxon>
        <taxon>Pseudomonadati</taxon>
        <taxon>Spirochaetota</taxon>
        <taxon>Spirochaetia</taxon>
        <taxon>Spirochaetales</taxon>
        <taxon>Spirochaetaceae</taxon>
        <taxon>Salinispira</taxon>
    </lineage>
</organism>
<accession>V5WH79</accession>
<name>V5WH79_9SPIO</name>
<dbReference type="AlphaFoldDB" id="V5WH79"/>
<dbReference type="Proteomes" id="UP000018680">
    <property type="component" value="Chromosome"/>
</dbReference>
<reference evidence="1 2" key="1">
    <citation type="journal article" date="2015" name="Stand. Genomic Sci.">
        <title>Complete genome sequence and description of Salinispira pacifica gen. nov., sp. nov., a novel spirochaete isolated form a hypersaline microbial mat.</title>
        <authorList>
            <person name="Ben Hania W."/>
            <person name="Joseph M."/>
            <person name="Schumann P."/>
            <person name="Bunk B."/>
            <person name="Fiebig A."/>
            <person name="Sproer C."/>
            <person name="Klenk H.P."/>
            <person name="Fardeau M.L."/>
            <person name="Spring S."/>
        </authorList>
    </citation>
    <scope>NUCLEOTIDE SEQUENCE [LARGE SCALE GENOMIC DNA]</scope>
    <source>
        <strain evidence="1 2">L21-RPul-D2</strain>
    </source>
</reference>
<protein>
    <submittedName>
        <fullName evidence="1">Uncharacterized protein</fullName>
    </submittedName>
</protein>
<sequence length="41" mass="5027">MFIRELGRNQYTYVELFWGCVLLSDYFYQENSEMSANHHCM</sequence>
<keyword evidence="2" id="KW-1185">Reference proteome</keyword>
<evidence type="ECO:0000313" key="2">
    <source>
        <dbReference type="Proteomes" id="UP000018680"/>
    </source>
</evidence>